<dbReference type="EMBL" id="JAGINP010000022">
    <property type="protein sequence ID" value="MBP2295514.1"/>
    <property type="molecule type" value="Genomic_DNA"/>
</dbReference>
<proteinExistence type="inferred from homology"/>
<dbReference type="Gene3D" id="3.40.630.10">
    <property type="entry name" value="Zn peptidases"/>
    <property type="match status" value="1"/>
</dbReference>
<organism evidence="6 7">
    <name type="scientific">Azospirillum rugosum</name>
    <dbReference type="NCBI Taxonomy" id="416170"/>
    <lineage>
        <taxon>Bacteria</taxon>
        <taxon>Pseudomonadati</taxon>
        <taxon>Pseudomonadota</taxon>
        <taxon>Alphaproteobacteria</taxon>
        <taxon>Rhodospirillales</taxon>
        <taxon>Azospirillaceae</taxon>
        <taxon>Azospirillum</taxon>
    </lineage>
</organism>
<dbReference type="Proteomes" id="UP000781958">
    <property type="component" value="Unassembled WGS sequence"/>
</dbReference>
<evidence type="ECO:0000256" key="2">
    <source>
        <dbReference type="ARBA" id="ARBA00022438"/>
    </source>
</evidence>
<keyword evidence="5 6" id="KW-0378">Hydrolase</keyword>
<comment type="similarity">
    <text evidence="1">Belongs to the peptidase M42 family.</text>
</comment>
<evidence type="ECO:0000313" key="7">
    <source>
        <dbReference type="Proteomes" id="UP000781958"/>
    </source>
</evidence>
<evidence type="ECO:0000256" key="1">
    <source>
        <dbReference type="ARBA" id="ARBA00006272"/>
    </source>
</evidence>
<dbReference type="CDD" id="cd05657">
    <property type="entry name" value="M42_glucanase_like"/>
    <property type="match status" value="1"/>
</dbReference>
<dbReference type="InterPro" id="IPR023367">
    <property type="entry name" value="Peptidase_M42_dom2"/>
</dbReference>
<keyword evidence="7" id="KW-1185">Reference proteome</keyword>
<dbReference type="InterPro" id="IPR051464">
    <property type="entry name" value="Peptidase_M42_aminopept"/>
</dbReference>
<keyword evidence="2" id="KW-0031">Aminopeptidase</keyword>
<evidence type="ECO:0000313" key="6">
    <source>
        <dbReference type="EMBL" id="MBP2295514.1"/>
    </source>
</evidence>
<keyword evidence="4" id="KW-0479">Metal-binding</keyword>
<evidence type="ECO:0000256" key="4">
    <source>
        <dbReference type="ARBA" id="ARBA00022723"/>
    </source>
</evidence>
<protein>
    <submittedName>
        <fullName evidence="6">Peptidase M42 family hydrolase</fullName>
    </submittedName>
</protein>
<dbReference type="PANTHER" id="PTHR32481">
    <property type="entry name" value="AMINOPEPTIDASE"/>
    <property type="match status" value="1"/>
</dbReference>
<dbReference type="PANTHER" id="PTHR32481:SF7">
    <property type="entry name" value="AMINOPEPTIDASE YHFE-RELATED"/>
    <property type="match status" value="1"/>
</dbReference>
<dbReference type="NCBIfam" id="TIGR03106">
    <property type="entry name" value="trio_M42_hydro"/>
    <property type="match status" value="1"/>
</dbReference>
<gene>
    <name evidence="6" type="ORF">J2851_005324</name>
</gene>
<sequence length="389" mass="42463">MTRTTALAGTDPGARPVIDMDYVTDILRRLLEIPSPTGYTDQIVHFCGDEFRRLGIPFELTRRGAIRADLIGARRSPDRAIVAHVDTLGAMVKMLKANGRLELVPIGTWSARFAEGARCTIFTDRGSYRGTILPLKASGHTFNTEIDTQPVDWTNLEIRVDACCATEEDLLVHGFNVGDFVAIDPQPEFNPNGFINSRHLDDKAGVAVMFGAAKAILDSQALLPVDCHLLLTISEEVGSGASSVLHQDVAEMVTIDNGTTAPGQNSREFGVTVAMADSSGPFDYHLTHKLLTLCRDHGIDHQRDIFRYYRCDSAAAIEAGNDIRTALVCFGIDSSHGYERIHKDALRSLAELIALYMQSDVAVPRDRLGIGPMGSFPWQPTTPAETPEG</sequence>
<keyword evidence="3" id="KW-0645">Protease</keyword>
<dbReference type="SUPFAM" id="SSF101821">
    <property type="entry name" value="Aminopeptidase/glucanase lid domain"/>
    <property type="match status" value="1"/>
</dbReference>
<dbReference type="Gene3D" id="2.40.30.40">
    <property type="entry name" value="Peptidase M42, domain 2"/>
    <property type="match status" value="1"/>
</dbReference>
<comment type="caution">
    <text evidence="6">The sequence shown here is derived from an EMBL/GenBank/DDBJ whole genome shotgun (WGS) entry which is preliminary data.</text>
</comment>
<reference evidence="6 7" key="1">
    <citation type="submission" date="2021-03" db="EMBL/GenBank/DDBJ databases">
        <title>Genomic Encyclopedia of Type Strains, Phase III (KMG-III): the genomes of soil and plant-associated and newly described type strains.</title>
        <authorList>
            <person name="Whitman W."/>
        </authorList>
    </citation>
    <scope>NUCLEOTIDE SEQUENCE [LARGE SCALE GENOMIC DNA]</scope>
    <source>
        <strain evidence="6 7">IMMIB AFH-6</strain>
    </source>
</reference>
<dbReference type="Pfam" id="PF05343">
    <property type="entry name" value="Peptidase_M42"/>
    <property type="match status" value="1"/>
</dbReference>
<dbReference type="SUPFAM" id="SSF53187">
    <property type="entry name" value="Zn-dependent exopeptidases"/>
    <property type="match status" value="1"/>
</dbReference>
<accession>A0ABS4SSH4</accession>
<evidence type="ECO:0000256" key="3">
    <source>
        <dbReference type="ARBA" id="ARBA00022670"/>
    </source>
</evidence>
<dbReference type="GO" id="GO:0016787">
    <property type="term" value="F:hydrolase activity"/>
    <property type="evidence" value="ECO:0007669"/>
    <property type="project" value="UniProtKB-KW"/>
</dbReference>
<evidence type="ECO:0000256" key="5">
    <source>
        <dbReference type="ARBA" id="ARBA00022801"/>
    </source>
</evidence>
<dbReference type="InterPro" id="IPR017537">
    <property type="entry name" value="Peptidase_M42_hydrolase"/>
</dbReference>
<name>A0ABS4SSH4_9PROT</name>
<dbReference type="InterPro" id="IPR008007">
    <property type="entry name" value="Peptidase_M42"/>
</dbReference>
<dbReference type="RefSeq" id="WP_370881317.1">
    <property type="nucleotide sequence ID" value="NZ_JAUSVT010000017.1"/>
</dbReference>